<name>A0A0C1H032_9BACT</name>
<accession>A0A0C1H032</accession>
<evidence type="ECO:0000313" key="1">
    <source>
        <dbReference type="EMBL" id="KIC71119.1"/>
    </source>
</evidence>
<reference evidence="1 2" key="1">
    <citation type="journal article" date="2014" name="Mol. Biol. Evol.">
        <title>Massive expansion of Ubiquitination-related gene families within the Chlamydiae.</title>
        <authorList>
            <person name="Domman D."/>
            <person name="Collingro A."/>
            <person name="Lagkouvardos I."/>
            <person name="Gehre L."/>
            <person name="Weinmaier T."/>
            <person name="Rattei T."/>
            <person name="Subtil A."/>
            <person name="Horn M."/>
        </authorList>
    </citation>
    <scope>NUCLEOTIDE SEQUENCE [LARGE SCALE GENOMIC DNA]</scope>
    <source>
        <strain evidence="1 2">EI2</strain>
    </source>
</reference>
<protein>
    <submittedName>
        <fullName evidence="1">Uncharacterized protein</fullName>
    </submittedName>
</protein>
<comment type="caution">
    <text evidence="1">The sequence shown here is derived from an EMBL/GenBank/DDBJ whole genome shotgun (WGS) entry which is preliminary data.</text>
</comment>
<dbReference type="EMBL" id="JSAN01000115">
    <property type="protein sequence ID" value="KIC71119.1"/>
    <property type="molecule type" value="Genomic_DNA"/>
</dbReference>
<dbReference type="Proteomes" id="UP000031465">
    <property type="component" value="Unassembled WGS sequence"/>
</dbReference>
<evidence type="ECO:0000313" key="2">
    <source>
        <dbReference type="Proteomes" id="UP000031465"/>
    </source>
</evidence>
<organism evidence="1 2">
    <name type="scientific">Candidatus Protochlamydia amoebophila</name>
    <dbReference type="NCBI Taxonomy" id="362787"/>
    <lineage>
        <taxon>Bacteria</taxon>
        <taxon>Pseudomonadati</taxon>
        <taxon>Chlamydiota</taxon>
        <taxon>Chlamydiia</taxon>
        <taxon>Parachlamydiales</taxon>
        <taxon>Parachlamydiaceae</taxon>
        <taxon>Candidatus Protochlamydia</taxon>
    </lineage>
</organism>
<dbReference type="PATRIC" id="fig|362787.3.peg.1723"/>
<gene>
    <name evidence="1" type="ORF">DB44_ER00480</name>
</gene>
<dbReference type="AlphaFoldDB" id="A0A0C1H032"/>
<proteinExistence type="predicted"/>
<sequence length="41" mass="4915">MESIKLLIELGKMKAFFVSLSLQWYKPLLFQAAPRRLYQKQ</sequence>